<dbReference type="Proteomes" id="UP000179786">
    <property type="component" value="Unassembled WGS sequence"/>
</dbReference>
<comment type="caution">
    <text evidence="1">The sequence shown here is derived from an EMBL/GenBank/DDBJ whole genome shotgun (WGS) entry which is preliminary data.</text>
</comment>
<evidence type="ECO:0000313" key="2">
    <source>
        <dbReference type="Proteomes" id="UP000179786"/>
    </source>
</evidence>
<organism evidence="1 2">
    <name type="scientific">Pseudoalteromonas amylolytica</name>
    <dbReference type="NCBI Taxonomy" id="1859457"/>
    <lineage>
        <taxon>Bacteria</taxon>
        <taxon>Pseudomonadati</taxon>
        <taxon>Pseudomonadota</taxon>
        <taxon>Gammaproteobacteria</taxon>
        <taxon>Alteromonadales</taxon>
        <taxon>Pseudoalteromonadaceae</taxon>
        <taxon>Pseudoalteromonas</taxon>
    </lineage>
</organism>
<dbReference type="EMBL" id="MKJU01000006">
    <property type="protein sequence ID" value="OHU92773.1"/>
    <property type="molecule type" value="Genomic_DNA"/>
</dbReference>
<evidence type="ECO:0000313" key="1">
    <source>
        <dbReference type="EMBL" id="OHU92773.1"/>
    </source>
</evidence>
<proteinExistence type="predicted"/>
<name>A0A1S1N040_9GAMM</name>
<dbReference type="AlphaFoldDB" id="A0A1S1N040"/>
<reference evidence="1 2" key="1">
    <citation type="submission" date="2016-09" db="EMBL/GenBank/DDBJ databases">
        <title>Pseudoalteromonas amylolytica sp. nov., isolated from the surface seawater.</title>
        <authorList>
            <person name="Wu Y.-H."/>
            <person name="Cheng H."/>
            <person name="Jin X.-B."/>
            <person name="Wang C.-S."/>
            <person name="Xu X.-W."/>
        </authorList>
    </citation>
    <scope>NUCLEOTIDE SEQUENCE [LARGE SCALE GENOMIC DNA]</scope>
    <source>
        <strain evidence="1 2">JW1</strain>
    </source>
</reference>
<gene>
    <name evidence="1" type="ORF">BET10_04795</name>
</gene>
<keyword evidence="2" id="KW-1185">Reference proteome</keyword>
<protein>
    <submittedName>
        <fullName evidence="1">Uncharacterized protein</fullName>
    </submittedName>
</protein>
<dbReference type="RefSeq" id="WP_070983333.1">
    <property type="nucleotide sequence ID" value="NZ_MKJU01000006.1"/>
</dbReference>
<dbReference type="OrthoDB" id="6289460at2"/>
<sequence length="122" mass="13875">MYGTRFLSDVKANAHAAQGFDDVVLYKKDKQAVYIKHVFMSKLPAKVKPDMSAQHIEFIKQLDTLNLRCYVLVHVKNKLSGQYDLAFFLDDYEAIQGVSKELAMQRVMPLASATHLIDTILL</sequence>
<dbReference type="STRING" id="1859457.BET10_04795"/>
<accession>A0A1S1N040</accession>